<keyword evidence="2" id="KW-0812">Transmembrane</keyword>
<feature type="transmembrane region" description="Helical" evidence="2">
    <location>
        <begin position="326"/>
        <end position="345"/>
    </location>
</feature>
<dbReference type="EMBL" id="JAGSPK010000003">
    <property type="protein sequence ID" value="MBR7793044.1"/>
    <property type="molecule type" value="Genomic_DNA"/>
</dbReference>
<dbReference type="RefSeq" id="WP_212679035.1">
    <property type="nucleotide sequence ID" value="NZ_JAGSPK010000003.1"/>
</dbReference>
<accession>A0ABS5H4K6</accession>
<evidence type="ECO:0000313" key="4">
    <source>
        <dbReference type="Proteomes" id="UP000682982"/>
    </source>
</evidence>
<evidence type="ECO:0000256" key="2">
    <source>
        <dbReference type="SAM" id="Phobius"/>
    </source>
</evidence>
<organism evidence="3 4">
    <name type="scientific">Undibacterium rivi</name>
    <dbReference type="NCBI Taxonomy" id="2828729"/>
    <lineage>
        <taxon>Bacteria</taxon>
        <taxon>Pseudomonadati</taxon>
        <taxon>Pseudomonadota</taxon>
        <taxon>Betaproteobacteria</taxon>
        <taxon>Burkholderiales</taxon>
        <taxon>Oxalobacteraceae</taxon>
        <taxon>Undibacterium</taxon>
    </lineage>
</organism>
<feature type="transmembrane region" description="Helical" evidence="2">
    <location>
        <begin position="357"/>
        <end position="381"/>
    </location>
</feature>
<comment type="caution">
    <text evidence="3">The sequence shown here is derived from an EMBL/GenBank/DDBJ whole genome shotgun (WGS) entry which is preliminary data.</text>
</comment>
<proteinExistence type="predicted"/>
<dbReference type="Proteomes" id="UP000682982">
    <property type="component" value="Unassembled WGS sequence"/>
</dbReference>
<keyword evidence="2" id="KW-0472">Membrane</keyword>
<keyword evidence="4" id="KW-1185">Reference proteome</keyword>
<sequence>MSMVTDIATDVVSEALIVNEAAKTANSSHTAHAHEHGGNCANCGTLLTGPYCHACGQSAHIHRSLLHMTEEFLHGFLHFETKAWRTIPALIFKPGQLTRNYIQGQRTRYVSPLALFLFLIFLMFFVFSMTANHPEDKLSSATKNKVSINNNNANAIGGSKEKIQQVDDSSVPSGIDKELSETARTSQKTDNEKNQKNNPAAAAQPAAIATETDNAATDNEIVDAGVLIKKIDQQFDNRKITSTIPRLEQKIRSAVKNPELILYKMKSNASKFAFLLMPMSLPFLWLLFIFRRQYVMFDHAVFSLYSLCFMSLLLMCIALLNRFGFSITAAMLFAFVPPVHMYTQLKQAYQLSVKGALWRTFALLFIATCALTFYAIVVLSISV</sequence>
<protein>
    <submittedName>
        <fullName evidence="3">DUF3667 domain-containing protein</fullName>
    </submittedName>
</protein>
<feature type="transmembrane region" description="Helical" evidence="2">
    <location>
        <begin position="272"/>
        <end position="290"/>
    </location>
</feature>
<evidence type="ECO:0000256" key="1">
    <source>
        <dbReference type="SAM" id="MobiDB-lite"/>
    </source>
</evidence>
<evidence type="ECO:0000313" key="3">
    <source>
        <dbReference type="EMBL" id="MBR7793044.1"/>
    </source>
</evidence>
<name>A0ABS5H4K6_9BURK</name>
<feature type="transmembrane region" description="Helical" evidence="2">
    <location>
        <begin position="109"/>
        <end position="129"/>
    </location>
</feature>
<keyword evidence="2" id="KW-1133">Transmembrane helix</keyword>
<feature type="region of interest" description="Disordered" evidence="1">
    <location>
        <begin position="157"/>
        <end position="206"/>
    </location>
</feature>
<dbReference type="Pfam" id="PF12412">
    <property type="entry name" value="DUF3667"/>
    <property type="match status" value="1"/>
</dbReference>
<feature type="compositionally biased region" description="Low complexity" evidence="1">
    <location>
        <begin position="196"/>
        <end position="206"/>
    </location>
</feature>
<feature type="transmembrane region" description="Helical" evidence="2">
    <location>
        <begin position="302"/>
        <end position="320"/>
    </location>
</feature>
<gene>
    <name evidence="3" type="ORF">KDM87_10590</name>
</gene>
<dbReference type="InterPro" id="IPR022134">
    <property type="entry name" value="DUF3667"/>
</dbReference>
<reference evidence="3 4" key="1">
    <citation type="submission" date="2021-04" db="EMBL/GenBank/DDBJ databases">
        <title>novel species isolated from subtropical streams in China.</title>
        <authorList>
            <person name="Lu H."/>
        </authorList>
    </citation>
    <scope>NUCLEOTIDE SEQUENCE [LARGE SCALE GENOMIC DNA]</scope>
    <source>
        <strain evidence="3 4">FT147W</strain>
    </source>
</reference>
<feature type="compositionally biased region" description="Basic and acidic residues" evidence="1">
    <location>
        <begin position="175"/>
        <end position="195"/>
    </location>
</feature>